<protein>
    <submittedName>
        <fullName evidence="2">Reverse transcriptase domain-containing protein</fullName>
    </submittedName>
</protein>
<dbReference type="InterPro" id="IPR043128">
    <property type="entry name" value="Rev_trsase/Diguanyl_cyclase"/>
</dbReference>
<dbReference type="STRING" id="70415.A0A5S6QGV0"/>
<evidence type="ECO:0000313" key="2">
    <source>
        <dbReference type="WBParaSite" id="TMUE_2000006072.1"/>
    </source>
</evidence>
<organism evidence="1 2">
    <name type="scientific">Trichuris muris</name>
    <name type="common">Mouse whipworm</name>
    <dbReference type="NCBI Taxonomy" id="70415"/>
    <lineage>
        <taxon>Eukaryota</taxon>
        <taxon>Metazoa</taxon>
        <taxon>Ecdysozoa</taxon>
        <taxon>Nematoda</taxon>
        <taxon>Enoplea</taxon>
        <taxon>Dorylaimia</taxon>
        <taxon>Trichinellida</taxon>
        <taxon>Trichuridae</taxon>
        <taxon>Trichuris</taxon>
    </lineage>
</organism>
<keyword evidence="1" id="KW-1185">Reference proteome</keyword>
<dbReference type="SUPFAM" id="SSF56672">
    <property type="entry name" value="DNA/RNA polymerases"/>
    <property type="match status" value="1"/>
</dbReference>
<dbReference type="PANTHER" id="PTHR37984:SF12">
    <property type="entry name" value="RIBONUCLEASE H"/>
    <property type="match status" value="1"/>
</dbReference>
<sequence length="370" mass="41808">MATLVGVKEFTPGKSASWEEYSERLAFYLEANRITDTIRKRAVLLSACGASTYSVVRSLVSPALPCEKTYEELVDLLNAYFCPKPSEINCDAWQSIAILEQDSNECSVIALYAECATNIYSVVYWQSRVLLLRWLRRWQLHRRAPRSVSENYVVLTPLQRLSSRIVSSEMSIAVSVERKDTSYVLVVQRHNKSRTRSHVNGMQLAMVKWFEPAKTSARLERAAAQQKAFTIFRIHQVNRSSVKEVIDELKDIFSEANMYKGQESSVCDAPGNRVRTVKLLVDQGVLEPIEHTIWATPIVRVRKVDGGMRICGDYKCTLNKALCPNQYPVPSAEQLFSTLARGRRFAKIDLAQAYQQLEVDAASAEAQAEA</sequence>
<dbReference type="Gene3D" id="3.10.10.10">
    <property type="entry name" value="HIV Type 1 Reverse Transcriptase, subunit A, domain 1"/>
    <property type="match status" value="1"/>
</dbReference>
<evidence type="ECO:0000313" key="1">
    <source>
        <dbReference type="Proteomes" id="UP000046395"/>
    </source>
</evidence>
<name>A0A5S6QGV0_TRIMR</name>
<accession>A0A5S6QGV0</accession>
<dbReference type="WBParaSite" id="TMUE_2000006072.1">
    <property type="protein sequence ID" value="TMUE_2000006072.1"/>
    <property type="gene ID" value="WBGene00299455"/>
</dbReference>
<dbReference type="Proteomes" id="UP000046395">
    <property type="component" value="Unassembled WGS sequence"/>
</dbReference>
<reference evidence="2" key="1">
    <citation type="submission" date="2019-12" db="UniProtKB">
        <authorList>
            <consortium name="WormBaseParasite"/>
        </authorList>
    </citation>
    <scope>IDENTIFICATION</scope>
</reference>
<dbReference type="InterPro" id="IPR050951">
    <property type="entry name" value="Retrovirus_Pol_polyprotein"/>
</dbReference>
<dbReference type="PANTHER" id="PTHR37984">
    <property type="entry name" value="PROTEIN CBG26694"/>
    <property type="match status" value="1"/>
</dbReference>
<dbReference type="AlphaFoldDB" id="A0A5S6QGV0"/>
<dbReference type="Gene3D" id="3.30.70.270">
    <property type="match status" value="1"/>
</dbReference>
<dbReference type="InterPro" id="IPR043502">
    <property type="entry name" value="DNA/RNA_pol_sf"/>
</dbReference>
<proteinExistence type="predicted"/>